<feature type="binding site" evidence="5">
    <location>
        <position position="6"/>
    </location>
    <ligand>
        <name>Mg(2+)</name>
        <dbReference type="ChEBI" id="CHEBI:18420"/>
    </ligand>
</feature>
<dbReference type="CDD" id="cd18683">
    <property type="entry name" value="PIN_VapC-like"/>
    <property type="match status" value="1"/>
</dbReference>
<keyword evidence="4 5" id="KW-0378">Hydrolase</keyword>
<dbReference type="Pfam" id="PF01850">
    <property type="entry name" value="PIN"/>
    <property type="match status" value="1"/>
</dbReference>
<accession>A0A4R3U443</accession>
<dbReference type="OrthoDB" id="32974at2"/>
<dbReference type="SUPFAM" id="SSF88723">
    <property type="entry name" value="PIN domain-like"/>
    <property type="match status" value="1"/>
</dbReference>
<dbReference type="HAMAP" id="MF_00265">
    <property type="entry name" value="VapC_Nob1"/>
    <property type="match status" value="1"/>
</dbReference>
<evidence type="ECO:0000256" key="5">
    <source>
        <dbReference type="HAMAP-Rule" id="MF_00265"/>
    </source>
</evidence>
<reference evidence="7 8" key="1">
    <citation type="submission" date="2019-03" db="EMBL/GenBank/DDBJ databases">
        <title>Genomic Encyclopedia of Type Strains, Phase IV (KMG-IV): sequencing the most valuable type-strain genomes for metagenomic binning, comparative biology and taxonomic classification.</title>
        <authorList>
            <person name="Goeker M."/>
        </authorList>
    </citation>
    <scope>NUCLEOTIDE SEQUENCE [LARGE SCALE GENOMIC DNA]</scope>
    <source>
        <strain evidence="7 8">DSM 654</strain>
    </source>
</reference>
<evidence type="ECO:0000256" key="4">
    <source>
        <dbReference type="ARBA" id="ARBA00022801"/>
    </source>
</evidence>
<dbReference type="RefSeq" id="WP_132576846.1">
    <property type="nucleotide sequence ID" value="NZ_CBCSGL010000110.1"/>
</dbReference>
<keyword evidence="5" id="KW-0800">Toxin</keyword>
<proteinExistence type="inferred from homology"/>
<dbReference type="GO" id="GO:0004540">
    <property type="term" value="F:RNA nuclease activity"/>
    <property type="evidence" value="ECO:0007669"/>
    <property type="project" value="InterPro"/>
</dbReference>
<evidence type="ECO:0000313" key="7">
    <source>
        <dbReference type="EMBL" id="TCU81456.1"/>
    </source>
</evidence>
<evidence type="ECO:0000256" key="1">
    <source>
        <dbReference type="ARBA" id="ARBA00022649"/>
    </source>
</evidence>
<name>A0A4R3U443_ROSSA</name>
<dbReference type="EMBL" id="SMBU01000076">
    <property type="protein sequence ID" value="TCU81456.1"/>
    <property type="molecule type" value="Genomic_DNA"/>
</dbReference>
<dbReference type="PANTHER" id="PTHR39664">
    <property type="match status" value="1"/>
</dbReference>
<dbReference type="GO" id="GO:0000287">
    <property type="term" value="F:magnesium ion binding"/>
    <property type="evidence" value="ECO:0007669"/>
    <property type="project" value="UniProtKB-UniRule"/>
</dbReference>
<comment type="cofactor">
    <cofactor evidence="5">
        <name>Mg(2+)</name>
        <dbReference type="ChEBI" id="CHEBI:18420"/>
    </cofactor>
</comment>
<evidence type="ECO:0000256" key="2">
    <source>
        <dbReference type="ARBA" id="ARBA00022722"/>
    </source>
</evidence>
<dbReference type="AlphaFoldDB" id="A0A4R3U443"/>
<evidence type="ECO:0000259" key="6">
    <source>
        <dbReference type="Pfam" id="PF01850"/>
    </source>
</evidence>
<dbReference type="InterPro" id="IPR002716">
    <property type="entry name" value="PIN_dom"/>
</dbReference>
<comment type="function">
    <text evidence="5">Toxic component of a toxin-antitoxin (TA) system. An RNase.</text>
</comment>
<dbReference type="GO" id="GO:0090729">
    <property type="term" value="F:toxin activity"/>
    <property type="evidence" value="ECO:0007669"/>
    <property type="project" value="UniProtKB-KW"/>
</dbReference>
<feature type="domain" description="PIN" evidence="6">
    <location>
        <begin position="4"/>
        <end position="130"/>
    </location>
</feature>
<dbReference type="Proteomes" id="UP000295110">
    <property type="component" value="Unassembled WGS sequence"/>
</dbReference>
<organism evidence="7 8">
    <name type="scientific">Roseateles saccharophilus</name>
    <name type="common">Pseudomonas saccharophila</name>
    <dbReference type="NCBI Taxonomy" id="304"/>
    <lineage>
        <taxon>Bacteria</taxon>
        <taxon>Pseudomonadati</taxon>
        <taxon>Pseudomonadota</taxon>
        <taxon>Betaproteobacteria</taxon>
        <taxon>Burkholderiales</taxon>
        <taxon>Sphaerotilaceae</taxon>
        <taxon>Roseateles</taxon>
    </lineage>
</organism>
<dbReference type="EC" id="3.1.-.-" evidence="5"/>
<keyword evidence="3 5" id="KW-0479">Metal-binding</keyword>
<dbReference type="Gene3D" id="3.40.50.1010">
    <property type="entry name" value="5'-nuclease"/>
    <property type="match status" value="1"/>
</dbReference>
<feature type="binding site" evidence="5">
    <location>
        <position position="104"/>
    </location>
    <ligand>
        <name>Mg(2+)</name>
        <dbReference type="ChEBI" id="CHEBI:18420"/>
    </ligand>
</feature>
<keyword evidence="2 5" id="KW-0540">Nuclease</keyword>
<comment type="similarity">
    <text evidence="5">Belongs to the PINc/VapC protein family.</text>
</comment>
<dbReference type="InterPro" id="IPR029060">
    <property type="entry name" value="PIN-like_dom_sf"/>
</dbReference>
<evidence type="ECO:0000256" key="3">
    <source>
        <dbReference type="ARBA" id="ARBA00022723"/>
    </source>
</evidence>
<dbReference type="InterPro" id="IPR022907">
    <property type="entry name" value="VapC_family"/>
</dbReference>
<dbReference type="PANTHER" id="PTHR39664:SF2">
    <property type="entry name" value="NUCLEIC ACID-BINDING PROTEIN, CONTAINING PIN DOMAIN-RELATED"/>
    <property type="match status" value="1"/>
</dbReference>
<keyword evidence="8" id="KW-1185">Reference proteome</keyword>
<gene>
    <name evidence="5" type="primary">vapC</name>
    <name evidence="7" type="ORF">EV671_10767</name>
</gene>
<keyword evidence="1 5" id="KW-1277">Toxin-antitoxin system</keyword>
<comment type="caution">
    <text evidence="7">The sequence shown here is derived from an EMBL/GenBank/DDBJ whole genome shotgun (WGS) entry which is preliminary data.</text>
</comment>
<dbReference type="GO" id="GO:0016787">
    <property type="term" value="F:hydrolase activity"/>
    <property type="evidence" value="ECO:0007669"/>
    <property type="project" value="UniProtKB-KW"/>
</dbReference>
<sequence length="136" mass="14790">MSIAIDTNVLVRILVQDPTAPDQCAAARRLVTDAAAAGEPLLVSLCALLETEWVLRSRYKVSRKSMSAAFISMLETPGIEFEHDATVEEALYLLDQFPAADFADCLLAARATHLGRARFVTFDAGAARLPRGELLQ</sequence>
<keyword evidence="5" id="KW-0460">Magnesium</keyword>
<protein>
    <recommendedName>
        <fullName evidence="5">Ribonuclease VapC</fullName>
        <shortName evidence="5">RNase VapC</shortName>
        <ecNumber evidence="5">3.1.-.-</ecNumber>
    </recommendedName>
    <alternativeName>
        <fullName evidence="5">Toxin VapC</fullName>
    </alternativeName>
</protein>
<evidence type="ECO:0000313" key="8">
    <source>
        <dbReference type="Proteomes" id="UP000295110"/>
    </source>
</evidence>